<proteinExistence type="inferred from homology"/>
<keyword evidence="4" id="KW-0641">Proline biosynthesis</keyword>
<dbReference type="InterPro" id="IPR008927">
    <property type="entry name" value="6-PGluconate_DH-like_C_sf"/>
</dbReference>
<dbReference type="AlphaFoldDB" id="A0A1W5D6V9"/>
<comment type="similarity">
    <text evidence="1 4">Belongs to the pyrroline-5-carboxylate reductase family.</text>
</comment>
<dbReference type="Pfam" id="PF03807">
    <property type="entry name" value="F420_oxidored"/>
    <property type="match status" value="1"/>
</dbReference>
<feature type="domain" description="Pyrroline-5-carboxylate reductase catalytic N-terminal" evidence="6">
    <location>
        <begin position="67"/>
        <end position="147"/>
    </location>
</feature>
<dbReference type="NCBIfam" id="TIGR00112">
    <property type="entry name" value="proC"/>
    <property type="match status" value="1"/>
</dbReference>
<feature type="region of interest" description="Disordered" evidence="5">
    <location>
        <begin position="44"/>
        <end position="65"/>
    </location>
</feature>
<dbReference type="GO" id="GO:0055129">
    <property type="term" value="P:L-proline biosynthetic process"/>
    <property type="evidence" value="ECO:0007669"/>
    <property type="project" value="UniProtKB-UniPathway"/>
</dbReference>
<evidence type="ECO:0000256" key="1">
    <source>
        <dbReference type="ARBA" id="ARBA00005525"/>
    </source>
</evidence>
<evidence type="ECO:0000313" key="8">
    <source>
        <dbReference type="EMBL" id="SLM38730.1"/>
    </source>
</evidence>
<evidence type="ECO:0000256" key="3">
    <source>
        <dbReference type="ARBA" id="ARBA00023002"/>
    </source>
</evidence>
<reference evidence="9" key="1">
    <citation type="submission" date="2017-03" db="EMBL/GenBank/DDBJ databases">
        <authorList>
            <person name="Sharma R."/>
            <person name="Thines M."/>
        </authorList>
    </citation>
    <scope>NUCLEOTIDE SEQUENCE [LARGE SCALE GENOMIC DNA]</scope>
</reference>
<dbReference type="PANTHER" id="PTHR11645">
    <property type="entry name" value="PYRROLINE-5-CARBOXYLATE REDUCTASE"/>
    <property type="match status" value="1"/>
</dbReference>
<dbReference type="PANTHER" id="PTHR11645:SF0">
    <property type="entry name" value="PYRROLINE-5-CARBOXYLATE REDUCTASE 3"/>
    <property type="match status" value="1"/>
</dbReference>
<dbReference type="HAMAP" id="MF_01925">
    <property type="entry name" value="P5C_reductase"/>
    <property type="match status" value="1"/>
</dbReference>
<keyword evidence="2 4" id="KW-0521">NADP</keyword>
<dbReference type="FunFam" id="1.10.3730.10:FF:000001">
    <property type="entry name" value="Pyrroline-5-carboxylate reductase"/>
    <property type="match status" value="1"/>
</dbReference>
<accession>A0A1W5D6V9</accession>
<organism evidence="8 9">
    <name type="scientific">Lasallia pustulata</name>
    <dbReference type="NCBI Taxonomy" id="136370"/>
    <lineage>
        <taxon>Eukaryota</taxon>
        <taxon>Fungi</taxon>
        <taxon>Dikarya</taxon>
        <taxon>Ascomycota</taxon>
        <taxon>Pezizomycotina</taxon>
        <taxon>Lecanoromycetes</taxon>
        <taxon>OSLEUM clade</taxon>
        <taxon>Umbilicariomycetidae</taxon>
        <taxon>Umbilicariales</taxon>
        <taxon>Umbilicariaceae</taxon>
        <taxon>Lasallia</taxon>
    </lineage>
</organism>
<feature type="compositionally biased region" description="Polar residues" evidence="5">
    <location>
        <begin position="44"/>
        <end position="63"/>
    </location>
</feature>
<keyword evidence="4" id="KW-0028">Amino-acid biosynthesis</keyword>
<comment type="pathway">
    <text evidence="4">Amino-acid biosynthesis; L-proline biosynthesis; L-proline from L-glutamate 5-semialdehyde: step 1/1.</text>
</comment>
<protein>
    <recommendedName>
        <fullName evidence="4">Pyrroline-5-carboxylate reductase</fullName>
        <ecNumber evidence="4">1.5.1.2</ecNumber>
    </recommendedName>
</protein>
<dbReference type="Pfam" id="PF14748">
    <property type="entry name" value="P5CR_dimer"/>
    <property type="match status" value="1"/>
</dbReference>
<dbReference type="SUPFAM" id="SSF51735">
    <property type="entry name" value="NAD(P)-binding Rossmann-fold domains"/>
    <property type="match status" value="1"/>
</dbReference>
<evidence type="ECO:0000256" key="4">
    <source>
        <dbReference type="RuleBase" id="RU003903"/>
    </source>
</evidence>
<comment type="catalytic activity">
    <reaction evidence="4">
        <text>L-proline + NADP(+) = (S)-1-pyrroline-5-carboxylate + NADPH + 2 H(+)</text>
        <dbReference type="Rhea" id="RHEA:14109"/>
        <dbReference type="ChEBI" id="CHEBI:15378"/>
        <dbReference type="ChEBI" id="CHEBI:17388"/>
        <dbReference type="ChEBI" id="CHEBI:57783"/>
        <dbReference type="ChEBI" id="CHEBI:58349"/>
        <dbReference type="ChEBI" id="CHEBI:60039"/>
        <dbReference type="EC" id="1.5.1.2"/>
    </reaction>
</comment>
<dbReference type="InterPro" id="IPR029036">
    <property type="entry name" value="P5CR_dimer"/>
</dbReference>
<evidence type="ECO:0000313" key="9">
    <source>
        <dbReference type="Proteomes" id="UP000192927"/>
    </source>
</evidence>
<name>A0A1W5D6V9_9LECA</name>
<dbReference type="SUPFAM" id="SSF48179">
    <property type="entry name" value="6-phosphogluconate dehydrogenase C-terminal domain-like"/>
    <property type="match status" value="1"/>
</dbReference>
<dbReference type="EMBL" id="FWEW01002729">
    <property type="protein sequence ID" value="SLM38730.1"/>
    <property type="molecule type" value="Genomic_DNA"/>
</dbReference>
<dbReference type="InterPro" id="IPR000304">
    <property type="entry name" value="Pyrroline-COOH_reductase"/>
</dbReference>
<feature type="domain" description="Pyrroline-5-carboxylate reductase dimerisation" evidence="7">
    <location>
        <begin position="218"/>
        <end position="317"/>
    </location>
</feature>
<dbReference type="PROSITE" id="PS51257">
    <property type="entry name" value="PROKAR_LIPOPROTEIN"/>
    <property type="match status" value="1"/>
</dbReference>
<dbReference type="InterPro" id="IPR053790">
    <property type="entry name" value="P5CR-like_CS"/>
</dbReference>
<dbReference type="UniPathway" id="UPA00098">
    <property type="reaction ID" value="UER00361"/>
</dbReference>
<dbReference type="Gene3D" id="1.10.3730.10">
    <property type="entry name" value="ProC C-terminal domain-like"/>
    <property type="match status" value="1"/>
</dbReference>
<dbReference type="PROSITE" id="PS00521">
    <property type="entry name" value="P5CR"/>
    <property type="match status" value="1"/>
</dbReference>
<evidence type="ECO:0000259" key="7">
    <source>
        <dbReference type="Pfam" id="PF14748"/>
    </source>
</evidence>
<dbReference type="Proteomes" id="UP000192927">
    <property type="component" value="Unassembled WGS sequence"/>
</dbReference>
<keyword evidence="3 4" id="KW-0560">Oxidoreductase</keyword>
<dbReference type="Gene3D" id="3.40.50.720">
    <property type="entry name" value="NAD(P)-binding Rossmann-like Domain"/>
    <property type="match status" value="1"/>
</dbReference>
<sequence length="326" mass="33580">MSKPSGSGHHSPPATLAVLGCGTLGTAILCGVLASLEVKNPLKAQQQDATPKTNGVHPSSNKSPALGIPSRFIACVRTQASANRLEGELSEFSIPVTISHDGKNAEVIQAADIVLLGCQPQDLSTCLGEPAVIDALQGKLLISILAGVTIPQIEALLHLPSNLRRGSTTVVRAMPNTASFVRASATVITTPQGTPASMLRVVDWLFASIGTVTHIPASSFDICTALCASTPAFFALFLEALVDGAVALGLKRQDAQIMGAGAMKGAAELVLSGEHPAIVREKVATPGGSTMRGLLRLEEGKLRAVVAGAFIECKMAAEGLGAAERK</sequence>
<evidence type="ECO:0000259" key="6">
    <source>
        <dbReference type="Pfam" id="PF03807"/>
    </source>
</evidence>
<evidence type="ECO:0000256" key="2">
    <source>
        <dbReference type="ARBA" id="ARBA00022857"/>
    </source>
</evidence>
<dbReference type="EC" id="1.5.1.2" evidence="4"/>
<dbReference type="InterPro" id="IPR036291">
    <property type="entry name" value="NAD(P)-bd_dom_sf"/>
</dbReference>
<evidence type="ECO:0000256" key="5">
    <source>
        <dbReference type="SAM" id="MobiDB-lite"/>
    </source>
</evidence>
<keyword evidence="9" id="KW-1185">Reference proteome</keyword>
<dbReference type="GO" id="GO:0004735">
    <property type="term" value="F:pyrroline-5-carboxylate reductase activity"/>
    <property type="evidence" value="ECO:0007669"/>
    <property type="project" value="UniProtKB-EC"/>
</dbReference>
<dbReference type="InterPro" id="IPR028939">
    <property type="entry name" value="P5C_Rdtase_cat_N"/>
</dbReference>